<dbReference type="GO" id="GO:0043565">
    <property type="term" value="F:sequence-specific DNA binding"/>
    <property type="evidence" value="ECO:0007669"/>
    <property type="project" value="InterPro"/>
</dbReference>
<evidence type="ECO:0000259" key="8">
    <source>
        <dbReference type="PROSITE" id="PS50045"/>
    </source>
</evidence>
<evidence type="ECO:0000256" key="6">
    <source>
        <dbReference type="PROSITE-ProRule" id="PRU00169"/>
    </source>
</evidence>
<dbReference type="PROSITE" id="PS00688">
    <property type="entry name" value="SIGMA54_INTERACT_3"/>
    <property type="match status" value="1"/>
</dbReference>
<keyword evidence="5" id="KW-0804">Transcription</keyword>
<keyword evidence="2" id="KW-0067">ATP-binding</keyword>
<dbReference type="PROSITE" id="PS50045">
    <property type="entry name" value="SIGMA54_INTERACT_4"/>
    <property type="match status" value="1"/>
</dbReference>
<dbReference type="InterPro" id="IPR027417">
    <property type="entry name" value="P-loop_NTPase"/>
</dbReference>
<dbReference type="InterPro" id="IPR058031">
    <property type="entry name" value="AAA_lid_NorR"/>
</dbReference>
<dbReference type="Gene3D" id="3.40.50.300">
    <property type="entry name" value="P-loop containing nucleotide triphosphate hydrolases"/>
    <property type="match status" value="1"/>
</dbReference>
<protein>
    <submittedName>
        <fullName evidence="10">Sigma-54-dependent Fis family transcriptional regulator</fullName>
    </submittedName>
</protein>
<dbReference type="GO" id="GO:0000160">
    <property type="term" value="P:phosphorelay signal transduction system"/>
    <property type="evidence" value="ECO:0007669"/>
    <property type="project" value="InterPro"/>
</dbReference>
<dbReference type="AlphaFoldDB" id="A0A3M8SRW0"/>
<dbReference type="InterPro" id="IPR002078">
    <property type="entry name" value="Sigma_54_int"/>
</dbReference>
<evidence type="ECO:0000259" key="9">
    <source>
        <dbReference type="PROSITE" id="PS50110"/>
    </source>
</evidence>
<proteinExistence type="predicted"/>
<sequence length="461" mass="49910">MRTVLVIDDNPAVGTALDMLFGLREIDTRIAQSPEEGLQVLAREDIDLVVQDMNFTADTTSGEEGVALFRAIRARHPDLPIILLTAWTHLEIAVDLAKAGAADYLAKPWDDQKLLASVENLLELSASTREVSRLHGQRRRAQRELAARYDLRGLVFASDEIARVVELAGQVARADVPVLITGANGAGKEKIAEIVQANSSVKSGPFVTVNCGALPAELIEAELFGADAGAYTGANKAREGKFEAADGGTLFLDEIGNLPAAGQMKLLRVLETGRFERLGSNRERQVRVRVISATNADLPSMIRDGRFREDLYYRLNTIQVDVPPLAGRVDDILPLAWHFLASLQPSAGNGNGTRRLSEDAERALLAHRWPGNVRELRNTLQRALLLARGEVITAADLGLPSTPTTAATSAPAAAAAEEPDRDVIESALHRHGGVLAQAAAELGLSRQALYRRMERLGIERT</sequence>
<feature type="domain" description="Response regulatory" evidence="9">
    <location>
        <begin position="3"/>
        <end position="122"/>
    </location>
</feature>
<feature type="region of interest" description="Disordered" evidence="7">
    <location>
        <begin position="398"/>
        <end position="417"/>
    </location>
</feature>
<feature type="domain" description="Sigma-54 factor interaction" evidence="8">
    <location>
        <begin position="154"/>
        <end position="385"/>
    </location>
</feature>
<comment type="caution">
    <text evidence="10">The sequence shown here is derived from an EMBL/GenBank/DDBJ whole genome shotgun (WGS) entry which is preliminary data.</text>
</comment>
<evidence type="ECO:0000256" key="3">
    <source>
        <dbReference type="ARBA" id="ARBA00023015"/>
    </source>
</evidence>
<dbReference type="OrthoDB" id="9804019at2"/>
<dbReference type="PANTHER" id="PTHR32071:SF86">
    <property type="entry name" value="TWO COMPONENT SIGNAL TRANSDUCTION SYSTEM SIGMA54-DEPENDENT RESPONSE REGULATOR FIS FAMILY"/>
    <property type="match status" value="1"/>
</dbReference>
<dbReference type="Gene3D" id="1.10.8.60">
    <property type="match status" value="1"/>
</dbReference>
<dbReference type="SMART" id="SM00448">
    <property type="entry name" value="REC"/>
    <property type="match status" value="1"/>
</dbReference>
<dbReference type="SUPFAM" id="SSF52540">
    <property type="entry name" value="P-loop containing nucleoside triphosphate hydrolases"/>
    <property type="match status" value="1"/>
</dbReference>
<dbReference type="InterPro" id="IPR025943">
    <property type="entry name" value="Sigma_54_int_dom_ATP-bd_2"/>
</dbReference>
<feature type="compositionally biased region" description="Low complexity" evidence="7">
    <location>
        <begin position="400"/>
        <end position="416"/>
    </location>
</feature>
<dbReference type="Pfam" id="PF02954">
    <property type="entry name" value="HTH_8"/>
    <property type="match status" value="1"/>
</dbReference>
<dbReference type="Gene3D" id="1.10.10.60">
    <property type="entry name" value="Homeodomain-like"/>
    <property type="match status" value="1"/>
</dbReference>
<dbReference type="SUPFAM" id="SSF52172">
    <property type="entry name" value="CheY-like"/>
    <property type="match status" value="1"/>
</dbReference>
<evidence type="ECO:0000313" key="10">
    <source>
        <dbReference type="EMBL" id="RNF82216.1"/>
    </source>
</evidence>
<evidence type="ECO:0000313" key="11">
    <source>
        <dbReference type="Proteomes" id="UP000267049"/>
    </source>
</evidence>
<name>A0A3M8SRW0_9GAMM</name>
<keyword evidence="6" id="KW-0597">Phosphoprotein</keyword>
<organism evidence="10 11">
    <name type="scientific">Montanilutibacter psychrotolerans</name>
    <dbReference type="NCBI Taxonomy" id="1327343"/>
    <lineage>
        <taxon>Bacteria</taxon>
        <taxon>Pseudomonadati</taxon>
        <taxon>Pseudomonadota</taxon>
        <taxon>Gammaproteobacteria</taxon>
        <taxon>Lysobacterales</taxon>
        <taxon>Lysobacteraceae</taxon>
        <taxon>Montanilutibacter</taxon>
    </lineage>
</organism>
<dbReference type="CDD" id="cd00156">
    <property type="entry name" value="REC"/>
    <property type="match status" value="1"/>
</dbReference>
<dbReference type="Proteomes" id="UP000267049">
    <property type="component" value="Unassembled WGS sequence"/>
</dbReference>
<dbReference type="CDD" id="cd00009">
    <property type="entry name" value="AAA"/>
    <property type="match status" value="1"/>
</dbReference>
<dbReference type="SMART" id="SM00382">
    <property type="entry name" value="AAA"/>
    <property type="match status" value="1"/>
</dbReference>
<dbReference type="Gene3D" id="3.40.50.2300">
    <property type="match status" value="1"/>
</dbReference>
<reference evidence="10 11" key="1">
    <citation type="submission" date="2018-11" db="EMBL/GenBank/DDBJ databases">
        <title>Lysobacter cryohumiis sp. nov., isolated from soil in the Tianshan Mountains, Xinjiang, China.</title>
        <authorList>
            <person name="Luo Y."/>
            <person name="Sheng H."/>
        </authorList>
    </citation>
    <scope>NUCLEOTIDE SEQUENCE [LARGE SCALE GENOMIC DNA]</scope>
    <source>
        <strain evidence="10 11">ZS60</strain>
    </source>
</reference>
<gene>
    <name evidence="10" type="ORF">EER27_14970</name>
</gene>
<keyword evidence="11" id="KW-1185">Reference proteome</keyword>
<evidence type="ECO:0000256" key="5">
    <source>
        <dbReference type="ARBA" id="ARBA00023163"/>
    </source>
</evidence>
<dbReference type="PROSITE" id="PS50110">
    <property type="entry name" value="RESPONSE_REGULATORY"/>
    <property type="match status" value="1"/>
</dbReference>
<dbReference type="Pfam" id="PF00072">
    <property type="entry name" value="Response_reg"/>
    <property type="match status" value="1"/>
</dbReference>
<dbReference type="PRINTS" id="PR01590">
    <property type="entry name" value="HTHFIS"/>
</dbReference>
<dbReference type="InterPro" id="IPR003593">
    <property type="entry name" value="AAA+_ATPase"/>
</dbReference>
<dbReference type="InterPro" id="IPR001789">
    <property type="entry name" value="Sig_transdc_resp-reg_receiver"/>
</dbReference>
<dbReference type="InterPro" id="IPR009057">
    <property type="entry name" value="Homeodomain-like_sf"/>
</dbReference>
<feature type="modified residue" description="4-aspartylphosphate" evidence="6">
    <location>
        <position position="52"/>
    </location>
</feature>
<evidence type="ECO:0000256" key="7">
    <source>
        <dbReference type="SAM" id="MobiDB-lite"/>
    </source>
</evidence>
<keyword evidence="3" id="KW-0805">Transcription regulation</keyword>
<dbReference type="SUPFAM" id="SSF46689">
    <property type="entry name" value="Homeodomain-like"/>
    <property type="match status" value="1"/>
</dbReference>
<dbReference type="RefSeq" id="WP_123088943.1">
    <property type="nucleotide sequence ID" value="NZ_RIBS01000009.1"/>
</dbReference>
<dbReference type="Pfam" id="PF25601">
    <property type="entry name" value="AAA_lid_14"/>
    <property type="match status" value="1"/>
</dbReference>
<dbReference type="Pfam" id="PF00158">
    <property type="entry name" value="Sigma54_activat"/>
    <property type="match status" value="1"/>
</dbReference>
<dbReference type="GO" id="GO:0006355">
    <property type="term" value="P:regulation of DNA-templated transcription"/>
    <property type="evidence" value="ECO:0007669"/>
    <property type="project" value="InterPro"/>
</dbReference>
<accession>A0A3M8SRW0</accession>
<dbReference type="InterPro" id="IPR025944">
    <property type="entry name" value="Sigma_54_int_dom_CS"/>
</dbReference>
<keyword evidence="1" id="KW-0547">Nucleotide-binding</keyword>
<dbReference type="PROSITE" id="PS00676">
    <property type="entry name" value="SIGMA54_INTERACT_2"/>
    <property type="match status" value="1"/>
</dbReference>
<dbReference type="FunFam" id="3.40.50.300:FF:000006">
    <property type="entry name" value="DNA-binding transcriptional regulator NtrC"/>
    <property type="match status" value="1"/>
</dbReference>
<evidence type="ECO:0000256" key="4">
    <source>
        <dbReference type="ARBA" id="ARBA00023125"/>
    </source>
</evidence>
<dbReference type="GO" id="GO:0005524">
    <property type="term" value="F:ATP binding"/>
    <property type="evidence" value="ECO:0007669"/>
    <property type="project" value="UniProtKB-KW"/>
</dbReference>
<dbReference type="PANTHER" id="PTHR32071">
    <property type="entry name" value="TRANSCRIPTIONAL REGULATORY PROTEIN"/>
    <property type="match status" value="1"/>
</dbReference>
<evidence type="ECO:0000256" key="1">
    <source>
        <dbReference type="ARBA" id="ARBA00022741"/>
    </source>
</evidence>
<keyword evidence="4" id="KW-0238">DNA-binding</keyword>
<dbReference type="InterPro" id="IPR002197">
    <property type="entry name" value="HTH_Fis"/>
</dbReference>
<dbReference type="EMBL" id="RIBS01000009">
    <property type="protein sequence ID" value="RNF82216.1"/>
    <property type="molecule type" value="Genomic_DNA"/>
</dbReference>
<dbReference type="InterPro" id="IPR011006">
    <property type="entry name" value="CheY-like_superfamily"/>
</dbReference>
<evidence type="ECO:0000256" key="2">
    <source>
        <dbReference type="ARBA" id="ARBA00022840"/>
    </source>
</evidence>